<dbReference type="Proteomes" id="UP000799436">
    <property type="component" value="Unassembled WGS sequence"/>
</dbReference>
<sequence>MDEVSLQLHNELRKSLQNELSSGRPLLHDLDHAWLIQVPRPASSVRNGARFYYNLLILKWLQPTGAIVSPAGWSPIITAIEALAEVLRTEASKGRRSNATVNGHGEEDSLVDAVIVTASNVSEETLSCIHPDVPVFTNAQTAQQINGWHCFRNVIVIQEFEPRAGVLDWRSSSLLLPEWLDINWIPQDGTHTALMVTFSSKHSSAHAKPANPASTSRARRKGHLATMDVDEDESAEAIIYVPSSVGHKGLEVVTSASPPIRTLALLYDSSHAAPSPPSKHQGPDIVHAQRHLKARYWISTKGKVKQRKGLLSWFAPRKEMLNPKGLLDRLSEHRKTNCEHTHERHAVVDEILDAFQDVEWLDFTDGTSRILR</sequence>
<organism evidence="1 2">
    <name type="scientific">Teratosphaeria nubilosa</name>
    <dbReference type="NCBI Taxonomy" id="161662"/>
    <lineage>
        <taxon>Eukaryota</taxon>
        <taxon>Fungi</taxon>
        <taxon>Dikarya</taxon>
        <taxon>Ascomycota</taxon>
        <taxon>Pezizomycotina</taxon>
        <taxon>Dothideomycetes</taxon>
        <taxon>Dothideomycetidae</taxon>
        <taxon>Mycosphaerellales</taxon>
        <taxon>Teratosphaeriaceae</taxon>
        <taxon>Teratosphaeria</taxon>
    </lineage>
</organism>
<name>A0A6G1LCB4_9PEZI</name>
<accession>A0A6G1LCB4</accession>
<protein>
    <submittedName>
        <fullName evidence="1">Uncharacterized protein</fullName>
    </submittedName>
</protein>
<dbReference type="EMBL" id="ML995827">
    <property type="protein sequence ID" value="KAF2770222.1"/>
    <property type="molecule type" value="Genomic_DNA"/>
</dbReference>
<proteinExistence type="predicted"/>
<dbReference type="OrthoDB" id="9971601at2759"/>
<gene>
    <name evidence="1" type="ORF">EJ03DRAFT_326615</name>
</gene>
<keyword evidence="2" id="KW-1185">Reference proteome</keyword>
<reference evidence="1" key="1">
    <citation type="journal article" date="2020" name="Stud. Mycol.">
        <title>101 Dothideomycetes genomes: a test case for predicting lifestyles and emergence of pathogens.</title>
        <authorList>
            <person name="Haridas S."/>
            <person name="Albert R."/>
            <person name="Binder M."/>
            <person name="Bloem J."/>
            <person name="Labutti K."/>
            <person name="Salamov A."/>
            <person name="Andreopoulos B."/>
            <person name="Baker S."/>
            <person name="Barry K."/>
            <person name="Bills G."/>
            <person name="Bluhm B."/>
            <person name="Cannon C."/>
            <person name="Castanera R."/>
            <person name="Culley D."/>
            <person name="Daum C."/>
            <person name="Ezra D."/>
            <person name="Gonzalez J."/>
            <person name="Henrissat B."/>
            <person name="Kuo A."/>
            <person name="Liang C."/>
            <person name="Lipzen A."/>
            <person name="Lutzoni F."/>
            <person name="Magnuson J."/>
            <person name="Mondo S."/>
            <person name="Nolan M."/>
            <person name="Ohm R."/>
            <person name="Pangilinan J."/>
            <person name="Park H.-J."/>
            <person name="Ramirez L."/>
            <person name="Alfaro M."/>
            <person name="Sun H."/>
            <person name="Tritt A."/>
            <person name="Yoshinaga Y."/>
            <person name="Zwiers L.-H."/>
            <person name="Turgeon B."/>
            <person name="Goodwin S."/>
            <person name="Spatafora J."/>
            <person name="Crous P."/>
            <person name="Grigoriev I."/>
        </authorList>
    </citation>
    <scope>NUCLEOTIDE SEQUENCE</scope>
    <source>
        <strain evidence="1">CBS 116005</strain>
    </source>
</reference>
<evidence type="ECO:0000313" key="1">
    <source>
        <dbReference type="EMBL" id="KAF2770222.1"/>
    </source>
</evidence>
<dbReference type="AlphaFoldDB" id="A0A6G1LCB4"/>
<evidence type="ECO:0000313" key="2">
    <source>
        <dbReference type="Proteomes" id="UP000799436"/>
    </source>
</evidence>